<dbReference type="SMART" id="SM00861">
    <property type="entry name" value="Transket_pyr"/>
    <property type="match status" value="2"/>
</dbReference>
<dbReference type="Proteomes" id="UP000078200">
    <property type="component" value="Unassembled WGS sequence"/>
</dbReference>
<comment type="pathway">
    <text evidence="3">Metabolic intermediate biosynthesis; 1-deoxy-D-xylulose 5-phosphate biosynthesis; 1-deoxy-D-xylulose 5-phosphate from D-glyceraldehyde 3-phosphate and pyruvate: step 1/1.</text>
</comment>
<evidence type="ECO:0000256" key="9">
    <source>
        <dbReference type="ARBA" id="ARBA00022842"/>
    </source>
</evidence>
<dbReference type="Gene3D" id="3.40.50.970">
    <property type="match status" value="4"/>
</dbReference>
<dbReference type="CDD" id="cd07033">
    <property type="entry name" value="TPP_PYR_DXS_TK_like"/>
    <property type="match status" value="2"/>
</dbReference>
<dbReference type="SUPFAM" id="SSF48576">
    <property type="entry name" value="Terpenoid synthases"/>
    <property type="match status" value="1"/>
</dbReference>
<dbReference type="FunFam" id="3.40.50.970:FF:000005">
    <property type="entry name" value="1-deoxy-D-xylulose-5-phosphate synthase"/>
    <property type="match status" value="2"/>
</dbReference>
<dbReference type="InterPro" id="IPR033749">
    <property type="entry name" value="Polyprenyl_synt_CS"/>
</dbReference>
<keyword evidence="12" id="KW-0414">Isoprene biosynthesis</keyword>
<feature type="domain" description="Transketolase-like pyrimidine-binding" evidence="13">
    <location>
        <begin position="84"/>
        <end position="248"/>
    </location>
</feature>
<dbReference type="InterPro" id="IPR008949">
    <property type="entry name" value="Isoprenoid_synthase_dom_sf"/>
</dbReference>
<dbReference type="InterPro" id="IPR020826">
    <property type="entry name" value="Transketolase_BS"/>
</dbReference>
<sequence length="1067" mass="117917">MKITILGCGVIGFKYFGPYDGHDIMSLITILKKLRVSNGPKLLHVLTQKGRGYAPAEKDPIRWHAVPKFNLKVGIPPNKTSSTQTYSTIFGNWLCDTAKKDKKLIVITPAMREGSGLVKFSKKYPHQYFDVAIAEQHSVTFAAGLAIGGYKPIVAIYSTFLQRAYDQIIHDVAIQNLSVLFAIDRAGIVGPDGPTHQGALDLSYLRCIPNMIIMTPSDENECRLMLYTGYHQSGPTAVRYPKGYGIGVKFTNLYQIPLGKSVTLRKGKNIAILNFGVLLVQANVVAHELNATLIDMRFVKPLDKILLKKVAMSHRAIITLEENVIMGGAGSAVNEFLMYHKLLIPVLNIGLPDYFIAQDKTKLTSAMEYGLCNGGKRLRAFLVYQVGKLLRIPKKNLDNIAAAIECIHAYSLIHDDLPAMDNGNFRRGMPACHIKYGEHLAILAGDALQTLAFHILSSIDMTNVSSVKRIKIISILANAIGGNGMCLGQFLDLETQGLGVIELTIALHYVYNTPIDYLIWDVGHQAYPHKIITGRRDRITSIRKKNGLHPFPFREESKYDVLSVGHSSTSISAGLGIAVTAEKEGKNRKVVCVIGDGAITAGMAFEAMNHAGDIKSNLLIILNDNAMSISENVGALHKQNSNYFLTNNLLSILKKNSQKIFNKIPKLKKIIKKIGLNLNKIFSNETLFEKLGFKYFGPYDGHDIMSLITILKKLRVSNGPKLLHVLTQKGRGYAPAEKDPIRWHAVPKFNLKVGIPPNKTSSTQTYSTIFGNWLCDTAKKDKKLIVITPAMREGSGLVKFSKKYPHQYFDVAIAEQHSVTFAAGLAIGGYKPIVAIYSTFLQRAYDQIIHDVAIQNLSVLFAIDRAGIVGPDGPTHQGALDLSYLRCIPNMIIMTPSDENECRLMLYTGYHQSGPTAVRYPKGYGIGVKFTNLYQIPLGKSVTLRKGKNIAILNFGVLLVQANVVAHELNATLIDMRFVKPLDKILLKKVAMSHRAIITLEENVIMGGAGSAVNEFLMYHKLLIPVLNIGLPDYFIAQGNQTEIRKSLGLDSKGIRKKIENWLNGSF</sequence>
<comment type="similarity">
    <text evidence="4">Belongs to the transketolase family. DXPS subfamily.</text>
</comment>
<keyword evidence="15" id="KW-1185">Reference proteome</keyword>
<dbReference type="NCBIfam" id="TIGR00204">
    <property type="entry name" value="dxs"/>
    <property type="match status" value="2"/>
</dbReference>
<keyword evidence="7" id="KW-0808">Transferase</keyword>
<dbReference type="Pfam" id="PF13292">
    <property type="entry name" value="DXP_synthase_N"/>
    <property type="match status" value="2"/>
</dbReference>
<evidence type="ECO:0000256" key="12">
    <source>
        <dbReference type="ARBA" id="ARBA00023229"/>
    </source>
</evidence>
<protein>
    <recommendedName>
        <fullName evidence="6">1-deoxy-D-xylulose-5-phosphate synthase</fullName>
        <ecNumber evidence="6">2.2.1.7</ecNumber>
    </recommendedName>
</protein>
<dbReference type="NCBIfam" id="NF003933">
    <property type="entry name" value="PRK05444.2-2"/>
    <property type="match status" value="1"/>
</dbReference>
<proteinExistence type="inferred from homology"/>
<name>A0A1A9UK56_GLOAU</name>
<dbReference type="FunFam" id="3.40.50.920:FF:000002">
    <property type="entry name" value="1-deoxy-D-xylulose-5-phosphate synthase"/>
    <property type="match status" value="1"/>
</dbReference>
<comment type="cofactor">
    <cofactor evidence="2">
        <name>thiamine diphosphate</name>
        <dbReference type="ChEBI" id="CHEBI:58937"/>
    </cofactor>
</comment>
<dbReference type="EC" id="2.2.1.7" evidence="6"/>
<keyword evidence="10" id="KW-0784">Thiamine biosynthesis</keyword>
<organism evidence="14 15">
    <name type="scientific">Glossina austeni</name>
    <name type="common">Savannah tsetse fly</name>
    <dbReference type="NCBI Taxonomy" id="7395"/>
    <lineage>
        <taxon>Eukaryota</taxon>
        <taxon>Metazoa</taxon>
        <taxon>Ecdysozoa</taxon>
        <taxon>Arthropoda</taxon>
        <taxon>Hexapoda</taxon>
        <taxon>Insecta</taxon>
        <taxon>Pterygota</taxon>
        <taxon>Neoptera</taxon>
        <taxon>Endopterygota</taxon>
        <taxon>Diptera</taxon>
        <taxon>Brachycera</taxon>
        <taxon>Muscomorpha</taxon>
        <taxon>Hippoboscoidea</taxon>
        <taxon>Glossinidae</taxon>
        <taxon>Glossina</taxon>
    </lineage>
</organism>
<evidence type="ECO:0000256" key="5">
    <source>
        <dbReference type="ARBA" id="ARBA00011738"/>
    </source>
</evidence>
<evidence type="ECO:0000256" key="10">
    <source>
        <dbReference type="ARBA" id="ARBA00022977"/>
    </source>
</evidence>
<evidence type="ECO:0000313" key="14">
    <source>
        <dbReference type="EnsemblMetazoa" id="GAUT007427-PA"/>
    </source>
</evidence>
<dbReference type="Pfam" id="PF02779">
    <property type="entry name" value="Transket_pyr"/>
    <property type="match status" value="2"/>
</dbReference>
<dbReference type="InterPro" id="IPR005475">
    <property type="entry name" value="Transketolase-like_Pyr-bd"/>
</dbReference>
<dbReference type="InterPro" id="IPR033248">
    <property type="entry name" value="Transketolase_C"/>
</dbReference>
<evidence type="ECO:0000256" key="11">
    <source>
        <dbReference type="ARBA" id="ARBA00023052"/>
    </source>
</evidence>
<dbReference type="GO" id="GO:0009228">
    <property type="term" value="P:thiamine biosynthetic process"/>
    <property type="evidence" value="ECO:0007669"/>
    <property type="project" value="UniProtKB-KW"/>
</dbReference>
<keyword evidence="8" id="KW-0479">Metal-binding</keyword>
<dbReference type="GO" id="GO:0008661">
    <property type="term" value="F:1-deoxy-D-xylulose-5-phosphate synthase activity"/>
    <property type="evidence" value="ECO:0007669"/>
    <property type="project" value="UniProtKB-EC"/>
</dbReference>
<evidence type="ECO:0000256" key="7">
    <source>
        <dbReference type="ARBA" id="ARBA00022679"/>
    </source>
</evidence>
<evidence type="ECO:0000256" key="1">
    <source>
        <dbReference type="ARBA" id="ARBA00001946"/>
    </source>
</evidence>
<dbReference type="EnsemblMetazoa" id="GAUT007427-RA">
    <property type="protein sequence ID" value="GAUT007427-PA"/>
    <property type="gene ID" value="GAUT007427"/>
</dbReference>
<dbReference type="Pfam" id="PF02780">
    <property type="entry name" value="Transketolase_C"/>
    <property type="match status" value="2"/>
</dbReference>
<dbReference type="PROSITE" id="PS00723">
    <property type="entry name" value="POLYPRENYL_SYNTHASE_1"/>
    <property type="match status" value="1"/>
</dbReference>
<dbReference type="Gene3D" id="3.40.50.920">
    <property type="match status" value="2"/>
</dbReference>
<dbReference type="HAMAP" id="MF_00315">
    <property type="entry name" value="DXP_synth"/>
    <property type="match status" value="1"/>
</dbReference>
<dbReference type="GO" id="GO:0005829">
    <property type="term" value="C:cytosol"/>
    <property type="evidence" value="ECO:0007669"/>
    <property type="project" value="TreeGrafter"/>
</dbReference>
<reference evidence="14" key="1">
    <citation type="submission" date="2020-05" db="UniProtKB">
        <authorList>
            <consortium name="EnsemblMetazoa"/>
        </authorList>
    </citation>
    <scope>IDENTIFICATION</scope>
    <source>
        <strain evidence="14">TTRI</strain>
    </source>
</reference>
<dbReference type="InterPro" id="IPR029061">
    <property type="entry name" value="THDP-binding"/>
</dbReference>
<dbReference type="GO" id="GO:0046872">
    <property type="term" value="F:metal ion binding"/>
    <property type="evidence" value="ECO:0007669"/>
    <property type="project" value="UniProtKB-KW"/>
</dbReference>
<keyword evidence="11" id="KW-0786">Thiamine pyrophosphate</keyword>
<comment type="cofactor">
    <cofactor evidence="1">
        <name>Mg(2+)</name>
        <dbReference type="ChEBI" id="CHEBI:18420"/>
    </cofactor>
</comment>
<dbReference type="InterPro" id="IPR005477">
    <property type="entry name" value="Dxylulose-5-P_synthase"/>
</dbReference>
<evidence type="ECO:0000256" key="6">
    <source>
        <dbReference type="ARBA" id="ARBA00013150"/>
    </source>
</evidence>
<dbReference type="STRING" id="7395.A0A1A9UK56"/>
<dbReference type="PANTHER" id="PTHR43322:SF5">
    <property type="entry name" value="1-DEOXY-D-XYLULOSE-5-PHOSPHATE SYNTHASE, CHLOROPLASTIC"/>
    <property type="match status" value="1"/>
</dbReference>
<dbReference type="InterPro" id="IPR009014">
    <property type="entry name" value="Transketo_C/PFOR_II"/>
</dbReference>
<keyword evidence="9" id="KW-0460">Magnesium</keyword>
<dbReference type="SUPFAM" id="SSF52518">
    <property type="entry name" value="Thiamin diphosphate-binding fold (THDP-binding)"/>
    <property type="match status" value="3"/>
</dbReference>
<feature type="domain" description="Transketolase-like pyrimidine-binding" evidence="13">
    <location>
        <begin position="764"/>
        <end position="928"/>
    </location>
</feature>
<evidence type="ECO:0000256" key="3">
    <source>
        <dbReference type="ARBA" id="ARBA00004980"/>
    </source>
</evidence>
<evidence type="ECO:0000313" key="15">
    <source>
        <dbReference type="Proteomes" id="UP000078200"/>
    </source>
</evidence>
<dbReference type="CDD" id="cd02007">
    <property type="entry name" value="TPP_DXS"/>
    <property type="match status" value="1"/>
</dbReference>
<accession>A0A1A9UK56</accession>
<dbReference type="PROSITE" id="PS00802">
    <property type="entry name" value="TRANSKETOLASE_2"/>
    <property type="match status" value="2"/>
</dbReference>
<dbReference type="GO" id="GO:0004659">
    <property type="term" value="F:prenyltransferase activity"/>
    <property type="evidence" value="ECO:0007669"/>
    <property type="project" value="InterPro"/>
</dbReference>
<evidence type="ECO:0000256" key="4">
    <source>
        <dbReference type="ARBA" id="ARBA00011081"/>
    </source>
</evidence>
<evidence type="ECO:0000256" key="2">
    <source>
        <dbReference type="ARBA" id="ARBA00001964"/>
    </source>
</evidence>
<evidence type="ECO:0000256" key="8">
    <source>
        <dbReference type="ARBA" id="ARBA00022723"/>
    </source>
</evidence>
<dbReference type="GO" id="GO:0016114">
    <property type="term" value="P:terpenoid biosynthetic process"/>
    <property type="evidence" value="ECO:0007669"/>
    <property type="project" value="InterPro"/>
</dbReference>
<dbReference type="VEuPathDB" id="VectorBase:GAUT007427"/>
<dbReference type="GO" id="GO:0042811">
    <property type="term" value="P:pheromone biosynthetic process"/>
    <property type="evidence" value="ECO:0007669"/>
    <property type="project" value="UniProtKB-ARBA"/>
</dbReference>
<dbReference type="AlphaFoldDB" id="A0A1A9UK56"/>
<dbReference type="UniPathway" id="UPA00064">
    <property type="reaction ID" value="UER00091"/>
</dbReference>
<dbReference type="PANTHER" id="PTHR43322">
    <property type="entry name" value="1-D-DEOXYXYLULOSE 5-PHOSPHATE SYNTHASE-RELATED"/>
    <property type="match status" value="1"/>
</dbReference>
<comment type="subunit">
    <text evidence="5">Homodimer.</text>
</comment>
<evidence type="ECO:0000259" key="13">
    <source>
        <dbReference type="SMART" id="SM00861"/>
    </source>
</evidence>
<dbReference type="SUPFAM" id="SSF52922">
    <property type="entry name" value="TK C-terminal domain-like"/>
    <property type="match status" value="2"/>
</dbReference>